<comment type="similarity">
    <text evidence="8">Belongs to the Mrp/NBP35 ATP-binding proteins family.</text>
</comment>
<evidence type="ECO:0000256" key="3">
    <source>
        <dbReference type="ARBA" id="ARBA00022723"/>
    </source>
</evidence>
<keyword evidence="4 8" id="KW-0547">Nucleotide-binding</keyword>
<organism evidence="10 11">
    <name type="scientific">Luteibaculum oceani</name>
    <dbReference type="NCBI Taxonomy" id="1294296"/>
    <lineage>
        <taxon>Bacteria</taxon>
        <taxon>Pseudomonadati</taxon>
        <taxon>Bacteroidota</taxon>
        <taxon>Flavobacteriia</taxon>
        <taxon>Flavobacteriales</taxon>
        <taxon>Luteibaculaceae</taxon>
        <taxon>Luteibaculum</taxon>
    </lineage>
</organism>
<comment type="caution">
    <text evidence="10">The sequence shown here is derived from an EMBL/GenBank/DDBJ whole genome shotgun (WGS) entry which is preliminary data.</text>
</comment>
<dbReference type="InterPro" id="IPR019591">
    <property type="entry name" value="Mrp/NBP35_ATP-bd"/>
</dbReference>
<dbReference type="InterPro" id="IPR002744">
    <property type="entry name" value="MIP18-like"/>
</dbReference>
<dbReference type="InterPro" id="IPR027417">
    <property type="entry name" value="P-loop_NTPase"/>
</dbReference>
<accession>A0A5C6V328</accession>
<protein>
    <recommendedName>
        <fullName evidence="8">Iron-sulfur cluster carrier protein</fullName>
    </recommendedName>
</protein>
<evidence type="ECO:0000256" key="2">
    <source>
        <dbReference type="ARBA" id="ARBA00008205"/>
    </source>
</evidence>
<keyword evidence="3 8" id="KW-0479">Metal-binding</keyword>
<dbReference type="Gene3D" id="3.30.300.130">
    <property type="entry name" value="Fe-S cluster assembly (FSCA)"/>
    <property type="match status" value="1"/>
</dbReference>
<dbReference type="Gene3D" id="3.40.50.300">
    <property type="entry name" value="P-loop containing nucleotide triphosphate hydrolases"/>
    <property type="match status" value="1"/>
</dbReference>
<dbReference type="Pfam" id="PF01883">
    <property type="entry name" value="FeS_assembly_P"/>
    <property type="match status" value="1"/>
</dbReference>
<dbReference type="InterPro" id="IPR044304">
    <property type="entry name" value="NUBPL-like"/>
</dbReference>
<dbReference type="GO" id="GO:0016226">
    <property type="term" value="P:iron-sulfur cluster assembly"/>
    <property type="evidence" value="ECO:0007669"/>
    <property type="project" value="InterPro"/>
</dbReference>
<dbReference type="FunFam" id="3.40.50.300:FF:001119">
    <property type="entry name" value="Iron-sulfur cluster carrier protein"/>
    <property type="match status" value="1"/>
</dbReference>
<name>A0A5C6V328_9FLAO</name>
<feature type="domain" description="MIP18 family-like" evidence="9">
    <location>
        <begin position="8"/>
        <end position="64"/>
    </location>
</feature>
<keyword evidence="8" id="KW-0378">Hydrolase</keyword>
<evidence type="ECO:0000259" key="9">
    <source>
        <dbReference type="Pfam" id="PF01883"/>
    </source>
</evidence>
<sequence length="370" mass="40335">MSDKPVTKTEIEKALSYVKEPDLNKDIVSLGLVRNLSLDGHKVKFQLSVHNPAMHNKKRMEEACRFNIQRHCGDHLEIEVDIVSLKDTEDPELRKVLPGVKNILAVASGKGGVGKSTIAVNLAVGLAKLGYSVGFIDADIYGPSAPVMFDLRQDKPTTVEVDGKSKITPLEQYGVKILSIGFFAEANQAIVWRGPMATRALNQMFSDAHWGPLDYVIVDLPPGTGDIHLSLVQAVPVTGAVVVSTPQEVALADARKGVEMFKIPQINVPVLGIVENMAWFTPAELPENKYYIFGKEGAAKLAEQQNIDLLGQIPLIQSVREAGDIGRPAVLQEGTQASEAFDKMVLNVIKSVEKRNSEQEPTKKVSVTPQ</sequence>
<evidence type="ECO:0000256" key="6">
    <source>
        <dbReference type="ARBA" id="ARBA00023004"/>
    </source>
</evidence>
<dbReference type="PROSITE" id="PS01215">
    <property type="entry name" value="MRP"/>
    <property type="match status" value="1"/>
</dbReference>
<dbReference type="GO" id="GO:0005524">
    <property type="term" value="F:ATP binding"/>
    <property type="evidence" value="ECO:0007669"/>
    <property type="project" value="UniProtKB-UniRule"/>
</dbReference>
<evidence type="ECO:0000313" key="11">
    <source>
        <dbReference type="Proteomes" id="UP000321168"/>
    </source>
</evidence>
<gene>
    <name evidence="10" type="ORF">FRX97_06845</name>
</gene>
<evidence type="ECO:0000256" key="8">
    <source>
        <dbReference type="HAMAP-Rule" id="MF_02040"/>
    </source>
</evidence>
<comment type="similarity">
    <text evidence="2">In the C-terminal section; belongs to the Mrp/NBP35 ATP-binding proteins family.</text>
</comment>
<evidence type="ECO:0000256" key="1">
    <source>
        <dbReference type="ARBA" id="ARBA00007352"/>
    </source>
</evidence>
<evidence type="ECO:0000256" key="7">
    <source>
        <dbReference type="ARBA" id="ARBA00023014"/>
    </source>
</evidence>
<feature type="binding site" evidence="8">
    <location>
        <begin position="109"/>
        <end position="116"/>
    </location>
    <ligand>
        <name>ATP</name>
        <dbReference type="ChEBI" id="CHEBI:30616"/>
    </ligand>
</feature>
<evidence type="ECO:0000256" key="5">
    <source>
        <dbReference type="ARBA" id="ARBA00022840"/>
    </source>
</evidence>
<proteinExistence type="inferred from homology"/>
<dbReference type="Proteomes" id="UP000321168">
    <property type="component" value="Unassembled WGS sequence"/>
</dbReference>
<evidence type="ECO:0000313" key="10">
    <source>
        <dbReference type="EMBL" id="TXC78926.1"/>
    </source>
</evidence>
<dbReference type="SUPFAM" id="SSF117916">
    <property type="entry name" value="Fe-S cluster assembly (FSCA) domain-like"/>
    <property type="match status" value="1"/>
</dbReference>
<dbReference type="AlphaFoldDB" id="A0A5C6V328"/>
<dbReference type="CDD" id="cd02037">
    <property type="entry name" value="Mrp_NBP35"/>
    <property type="match status" value="1"/>
</dbReference>
<dbReference type="InterPro" id="IPR000808">
    <property type="entry name" value="Mrp-like_CS"/>
</dbReference>
<dbReference type="GO" id="GO:0046872">
    <property type="term" value="F:metal ion binding"/>
    <property type="evidence" value="ECO:0007669"/>
    <property type="project" value="UniProtKB-KW"/>
</dbReference>
<keyword evidence="5 8" id="KW-0067">ATP-binding</keyword>
<dbReference type="GO" id="GO:0051539">
    <property type="term" value="F:4 iron, 4 sulfur cluster binding"/>
    <property type="evidence" value="ECO:0007669"/>
    <property type="project" value="TreeGrafter"/>
</dbReference>
<dbReference type="EMBL" id="VORB01000005">
    <property type="protein sequence ID" value="TXC78926.1"/>
    <property type="molecule type" value="Genomic_DNA"/>
</dbReference>
<comment type="subunit">
    <text evidence="8">Homodimer.</text>
</comment>
<keyword evidence="7 8" id="KW-0411">Iron-sulfur</keyword>
<dbReference type="InterPro" id="IPR034904">
    <property type="entry name" value="FSCA_dom_sf"/>
</dbReference>
<evidence type="ECO:0000256" key="4">
    <source>
        <dbReference type="ARBA" id="ARBA00022741"/>
    </source>
</evidence>
<dbReference type="InterPro" id="IPR033756">
    <property type="entry name" value="YlxH/NBP35"/>
</dbReference>
<comment type="function">
    <text evidence="8">Binds and transfers iron-sulfur (Fe-S) clusters to target apoproteins. Can hydrolyze ATP.</text>
</comment>
<reference evidence="10 11" key="1">
    <citation type="submission" date="2019-08" db="EMBL/GenBank/DDBJ databases">
        <title>Genome of Luteibaculum oceani JCM 18817.</title>
        <authorList>
            <person name="Bowman J.P."/>
        </authorList>
    </citation>
    <scope>NUCLEOTIDE SEQUENCE [LARGE SCALE GENOMIC DNA]</scope>
    <source>
        <strain evidence="10 11">JCM 18817</strain>
    </source>
</reference>
<dbReference type="GO" id="GO:0016887">
    <property type="term" value="F:ATP hydrolysis activity"/>
    <property type="evidence" value="ECO:0007669"/>
    <property type="project" value="UniProtKB-UniRule"/>
</dbReference>
<comment type="similarity">
    <text evidence="1">In the N-terminal section; belongs to the MIP18 family.</text>
</comment>
<dbReference type="HAMAP" id="MF_02040">
    <property type="entry name" value="Mrp_NBP35"/>
    <property type="match status" value="1"/>
</dbReference>
<keyword evidence="11" id="KW-1185">Reference proteome</keyword>
<dbReference type="Pfam" id="PF10609">
    <property type="entry name" value="ParA"/>
    <property type="match status" value="1"/>
</dbReference>
<dbReference type="PANTHER" id="PTHR42961">
    <property type="entry name" value="IRON-SULFUR PROTEIN NUBPL"/>
    <property type="match status" value="1"/>
</dbReference>
<dbReference type="OrthoDB" id="9809679at2"/>
<dbReference type="GO" id="GO:0140663">
    <property type="term" value="F:ATP-dependent FeS chaperone activity"/>
    <property type="evidence" value="ECO:0007669"/>
    <property type="project" value="InterPro"/>
</dbReference>
<keyword evidence="6 8" id="KW-0408">Iron</keyword>
<dbReference type="RefSeq" id="WP_147014450.1">
    <property type="nucleotide sequence ID" value="NZ_VORB01000005.1"/>
</dbReference>
<dbReference type="PANTHER" id="PTHR42961:SF2">
    <property type="entry name" value="IRON-SULFUR PROTEIN NUBPL"/>
    <property type="match status" value="1"/>
</dbReference>
<dbReference type="SUPFAM" id="SSF52540">
    <property type="entry name" value="P-loop containing nucleoside triphosphate hydrolases"/>
    <property type="match status" value="1"/>
</dbReference>